<dbReference type="InterPro" id="IPR036135">
    <property type="entry name" value="MoeA_linker/N_sf"/>
</dbReference>
<dbReference type="UniPathway" id="UPA00344"/>
<comment type="caution">
    <text evidence="8">The sequence shown here is derived from an EMBL/GenBank/DDBJ whole genome shotgun (WGS) entry which is preliminary data.</text>
</comment>
<dbReference type="InterPro" id="IPR036688">
    <property type="entry name" value="MoeA_C_domain_IV_sf"/>
</dbReference>
<dbReference type="GO" id="GO:0061599">
    <property type="term" value="F:molybdopterin molybdotransferase activity"/>
    <property type="evidence" value="ECO:0007669"/>
    <property type="project" value="UniProtKB-UniRule"/>
</dbReference>
<dbReference type="Gene3D" id="3.40.980.10">
    <property type="entry name" value="MoaB/Mog-like domain"/>
    <property type="match status" value="1"/>
</dbReference>
<keyword evidence="6" id="KW-0460">Magnesium</keyword>
<dbReference type="InterPro" id="IPR005110">
    <property type="entry name" value="MoeA_linker/N"/>
</dbReference>
<accession>A0A5C8PQN5</accession>
<evidence type="ECO:0000256" key="2">
    <source>
        <dbReference type="ARBA" id="ARBA00005046"/>
    </source>
</evidence>
<protein>
    <recommendedName>
        <fullName evidence="6">Molybdopterin molybdenumtransferase</fullName>
        <ecNumber evidence="6">2.10.1.1</ecNumber>
    </recommendedName>
</protein>
<comment type="similarity">
    <text evidence="3 6">Belongs to the MoeA family.</text>
</comment>
<dbReference type="Gene3D" id="2.170.190.11">
    <property type="entry name" value="Molybdopterin biosynthesis moea protein, domain 3"/>
    <property type="match status" value="1"/>
</dbReference>
<evidence type="ECO:0000256" key="4">
    <source>
        <dbReference type="ARBA" id="ARBA00023150"/>
    </source>
</evidence>
<evidence type="ECO:0000256" key="1">
    <source>
        <dbReference type="ARBA" id="ARBA00002901"/>
    </source>
</evidence>
<dbReference type="EC" id="2.10.1.1" evidence="6"/>
<dbReference type="AlphaFoldDB" id="A0A5C8PQN5"/>
<dbReference type="Gene3D" id="3.90.105.10">
    <property type="entry name" value="Molybdopterin biosynthesis moea protein, domain 2"/>
    <property type="match status" value="1"/>
</dbReference>
<dbReference type="InterPro" id="IPR005111">
    <property type="entry name" value="MoeA_C_domain_IV"/>
</dbReference>
<keyword evidence="4 6" id="KW-0501">Molybdenum cofactor biosynthesis</keyword>
<evidence type="ECO:0000313" key="8">
    <source>
        <dbReference type="EMBL" id="TXL76729.1"/>
    </source>
</evidence>
<keyword evidence="6" id="KW-0479">Metal-binding</keyword>
<dbReference type="Pfam" id="PF00994">
    <property type="entry name" value="MoCF_biosynth"/>
    <property type="match status" value="1"/>
</dbReference>
<dbReference type="Pfam" id="PF03453">
    <property type="entry name" value="MoeA_N"/>
    <property type="match status" value="1"/>
</dbReference>
<dbReference type="CDD" id="cd00887">
    <property type="entry name" value="MoeA"/>
    <property type="match status" value="1"/>
</dbReference>
<evidence type="ECO:0000256" key="6">
    <source>
        <dbReference type="RuleBase" id="RU365090"/>
    </source>
</evidence>
<dbReference type="InterPro" id="IPR008284">
    <property type="entry name" value="MoCF_biosynth_CS"/>
</dbReference>
<dbReference type="SUPFAM" id="SSF63867">
    <property type="entry name" value="MoeA C-terminal domain-like"/>
    <property type="match status" value="1"/>
</dbReference>
<name>A0A5C8PQN5_9HYPH</name>
<evidence type="ECO:0000256" key="5">
    <source>
        <dbReference type="ARBA" id="ARBA00047317"/>
    </source>
</evidence>
<proteinExistence type="inferred from homology"/>
<dbReference type="SUPFAM" id="SSF63882">
    <property type="entry name" value="MoeA N-terminal region -like"/>
    <property type="match status" value="1"/>
</dbReference>
<comment type="pathway">
    <text evidence="2 6">Cofactor biosynthesis; molybdopterin biosynthesis.</text>
</comment>
<evidence type="ECO:0000259" key="7">
    <source>
        <dbReference type="SMART" id="SM00852"/>
    </source>
</evidence>
<comment type="cofactor">
    <cofactor evidence="6">
        <name>Mg(2+)</name>
        <dbReference type="ChEBI" id="CHEBI:18420"/>
    </cofactor>
</comment>
<dbReference type="EMBL" id="VDUZ01000010">
    <property type="protein sequence ID" value="TXL76729.1"/>
    <property type="molecule type" value="Genomic_DNA"/>
</dbReference>
<dbReference type="GO" id="GO:0046872">
    <property type="term" value="F:metal ion binding"/>
    <property type="evidence" value="ECO:0007669"/>
    <property type="project" value="UniProtKB-UniRule"/>
</dbReference>
<organism evidence="8 9">
    <name type="scientific">Vineibacter terrae</name>
    <dbReference type="NCBI Taxonomy" id="2586908"/>
    <lineage>
        <taxon>Bacteria</taxon>
        <taxon>Pseudomonadati</taxon>
        <taxon>Pseudomonadota</taxon>
        <taxon>Alphaproteobacteria</taxon>
        <taxon>Hyphomicrobiales</taxon>
        <taxon>Vineibacter</taxon>
    </lineage>
</organism>
<dbReference type="GO" id="GO:0006777">
    <property type="term" value="P:Mo-molybdopterin cofactor biosynthetic process"/>
    <property type="evidence" value="ECO:0007669"/>
    <property type="project" value="UniProtKB-UniRule"/>
</dbReference>
<dbReference type="GO" id="GO:0005829">
    <property type="term" value="C:cytosol"/>
    <property type="evidence" value="ECO:0007669"/>
    <property type="project" value="TreeGrafter"/>
</dbReference>
<dbReference type="NCBIfam" id="NF045515">
    <property type="entry name" value="Glp_gephyrin"/>
    <property type="match status" value="1"/>
</dbReference>
<comment type="catalytic activity">
    <reaction evidence="5">
        <text>adenylyl-molybdopterin + molybdate = Mo-molybdopterin + AMP + H(+)</text>
        <dbReference type="Rhea" id="RHEA:35047"/>
        <dbReference type="ChEBI" id="CHEBI:15378"/>
        <dbReference type="ChEBI" id="CHEBI:36264"/>
        <dbReference type="ChEBI" id="CHEBI:62727"/>
        <dbReference type="ChEBI" id="CHEBI:71302"/>
        <dbReference type="ChEBI" id="CHEBI:456215"/>
        <dbReference type="EC" id="2.10.1.1"/>
    </reaction>
</comment>
<dbReference type="SMART" id="SM00852">
    <property type="entry name" value="MoCF_biosynth"/>
    <property type="match status" value="1"/>
</dbReference>
<dbReference type="InterPro" id="IPR036425">
    <property type="entry name" value="MoaB/Mog-like_dom_sf"/>
</dbReference>
<evidence type="ECO:0000256" key="3">
    <source>
        <dbReference type="ARBA" id="ARBA00010763"/>
    </source>
</evidence>
<keyword evidence="6 8" id="KW-0808">Transferase</keyword>
<dbReference type="PROSITE" id="PS01079">
    <property type="entry name" value="MOCF_BIOSYNTHESIS_2"/>
    <property type="match status" value="1"/>
</dbReference>
<comment type="function">
    <text evidence="1 6">Catalyzes the insertion of molybdate into adenylated molybdopterin with the concomitant release of AMP.</text>
</comment>
<dbReference type="OrthoDB" id="9804758at2"/>
<dbReference type="PANTHER" id="PTHR10192">
    <property type="entry name" value="MOLYBDOPTERIN BIOSYNTHESIS PROTEIN"/>
    <property type="match status" value="1"/>
</dbReference>
<feature type="domain" description="MoaB/Mog" evidence="7">
    <location>
        <begin position="176"/>
        <end position="313"/>
    </location>
</feature>
<dbReference type="SUPFAM" id="SSF53218">
    <property type="entry name" value="Molybdenum cofactor biosynthesis proteins"/>
    <property type="match status" value="1"/>
</dbReference>
<dbReference type="Gene3D" id="2.40.340.10">
    <property type="entry name" value="MoeA, C-terminal, domain IV"/>
    <property type="match status" value="1"/>
</dbReference>
<dbReference type="Proteomes" id="UP000321638">
    <property type="component" value="Unassembled WGS sequence"/>
</dbReference>
<gene>
    <name evidence="8" type="ORF">FHP25_11055</name>
</gene>
<evidence type="ECO:0000313" key="9">
    <source>
        <dbReference type="Proteomes" id="UP000321638"/>
    </source>
</evidence>
<sequence length="405" mass="41857">MLTVDEALARIVARHAPLPAETVSIADAAGRVLAAPVVARLDQPFADLSAMDGYAVRAVDCGRLPATLHVVGQAPAGGAYAGTLGAGEAVRIFTGGPVPAGADTIVIQENTKVETAGTVTILEGAQPGRHIRRRGLDFAAGTVGIETGRRLAPRDVALAAAMNTPWLSVHRRPRIGILATGDELVMPGEPVGPNQILSSSALAVAALVRGWGGEAILLGIARDTHEDIGTRISAGLSCDLLVTLGGASVGEHDLVQDALKAQGFDLDFWRIAMRPGKPLMFAERAAQTALGLPGNPVSTMVCALLFLKPAIERLSGLPGSPVATRRAVLGSDVAANDTRQDYVRCRLGRDGSGLPVVTPFSVQDSSMLSFLAHADGLLVRPAHDAARIAGSAVEIIDFADLGGTF</sequence>
<dbReference type="RefSeq" id="WP_147846991.1">
    <property type="nucleotide sequence ID" value="NZ_VDUZ01000010.1"/>
</dbReference>
<dbReference type="PANTHER" id="PTHR10192:SF5">
    <property type="entry name" value="GEPHYRIN"/>
    <property type="match status" value="1"/>
</dbReference>
<dbReference type="InterPro" id="IPR001453">
    <property type="entry name" value="MoaB/Mog_dom"/>
</dbReference>
<dbReference type="Pfam" id="PF03454">
    <property type="entry name" value="MoeA_C"/>
    <property type="match status" value="1"/>
</dbReference>
<keyword evidence="6" id="KW-0500">Molybdenum</keyword>
<keyword evidence="9" id="KW-1185">Reference proteome</keyword>
<dbReference type="InterPro" id="IPR038987">
    <property type="entry name" value="MoeA-like"/>
</dbReference>
<reference evidence="8 9" key="1">
    <citation type="submission" date="2019-06" db="EMBL/GenBank/DDBJ databases">
        <title>New taxonomy in bacterial strain CC-CFT640, isolated from vineyard.</title>
        <authorList>
            <person name="Lin S.-Y."/>
            <person name="Tsai C.-F."/>
            <person name="Young C.-C."/>
        </authorList>
    </citation>
    <scope>NUCLEOTIDE SEQUENCE [LARGE SCALE GENOMIC DNA]</scope>
    <source>
        <strain evidence="8 9">CC-CFT640</strain>
    </source>
</reference>